<dbReference type="AlphaFoldDB" id="A0A6J2TYH4"/>
<dbReference type="CDD" id="cd20355">
    <property type="entry name" value="Rcat_RBR_RNF19"/>
    <property type="match status" value="1"/>
</dbReference>
<dbReference type="InterPro" id="IPR031127">
    <property type="entry name" value="E3_UB_ligase_RBR"/>
</dbReference>
<evidence type="ECO:0000256" key="5">
    <source>
        <dbReference type="ARBA" id="ARBA00022679"/>
    </source>
</evidence>
<dbReference type="InterPro" id="IPR017907">
    <property type="entry name" value="Znf_RING_CS"/>
</dbReference>
<feature type="domain" description="RING-type" evidence="18">
    <location>
        <begin position="80"/>
        <end position="122"/>
    </location>
</feature>
<dbReference type="Gene3D" id="3.30.40.10">
    <property type="entry name" value="Zinc/RING finger domain, C3HC4 (zinc finger)"/>
    <property type="match status" value="1"/>
</dbReference>
<keyword evidence="7" id="KW-0479">Metal-binding</keyword>
<dbReference type="FunFam" id="2.20.25.20:FF:000004">
    <property type="entry name" value="RBR-type E3 ubiquitin transferase"/>
    <property type="match status" value="1"/>
</dbReference>
<keyword evidence="9 15" id="KW-0863">Zinc-finger</keyword>
<dbReference type="InterPro" id="IPR044066">
    <property type="entry name" value="TRIAD_supradom"/>
</dbReference>
<proteinExistence type="inferred from homology"/>
<feature type="transmembrane region" description="Helical" evidence="17">
    <location>
        <begin position="298"/>
        <end position="331"/>
    </location>
</feature>
<dbReference type="PROSITE" id="PS00518">
    <property type="entry name" value="ZF_RING_1"/>
    <property type="match status" value="1"/>
</dbReference>
<dbReference type="InterPro" id="IPR002867">
    <property type="entry name" value="IBR_dom"/>
</dbReference>
<dbReference type="CDD" id="cd20338">
    <property type="entry name" value="BRcat_RBR_RNF19"/>
    <property type="match status" value="1"/>
</dbReference>
<dbReference type="InterPro" id="IPR001841">
    <property type="entry name" value="Znf_RING"/>
</dbReference>
<dbReference type="PROSITE" id="PS50089">
    <property type="entry name" value="ZF_RING_2"/>
    <property type="match status" value="1"/>
</dbReference>
<dbReference type="SUPFAM" id="SSF57850">
    <property type="entry name" value="RING/U-box"/>
    <property type="match status" value="3"/>
</dbReference>
<dbReference type="GO" id="GO:0016020">
    <property type="term" value="C:membrane"/>
    <property type="evidence" value="ECO:0007669"/>
    <property type="project" value="UniProtKB-SubCell"/>
</dbReference>
<dbReference type="Proteomes" id="UP000504634">
    <property type="component" value="Unplaced"/>
</dbReference>
<keyword evidence="6 17" id="KW-0812">Transmembrane</keyword>
<protein>
    <recommendedName>
        <fullName evidence="4">RBR-type E3 ubiquitin transferase</fullName>
        <ecNumber evidence="4">2.3.2.31</ecNumber>
    </recommendedName>
</protein>
<name>A0A6J2TYH4_DROLE</name>
<keyword evidence="5" id="KW-0808">Transferase</keyword>
<keyword evidence="10" id="KW-0833">Ubl conjugation pathway</keyword>
<sequence>MRGEMSKCTESVDSFSVRAIILRTCRLTEGGRTKKKDVECGSVKAENIQLETNDAPFTTTIKLPNDQCLTGGSNKNELLCNICFINECSEIAFFQLVICGHKFCVECLIKYIGHEITCPQCSCEIHPNDIELILHDLIDIKSKYQDFMIRRYLVSDPDSRWCPAPDCNFAVIATGCASCPEIQCGRPTCGMSFCYHCKDIWHPDQTCDAARSSRQAFFNRSSINFIQDSGGTDEIKPCPRCRVLIVKMNDGSCNHMACSLCGAEFCWLCMKEVSDLHYLSPSGCTFWGKKPWSRKKKVIWQLGTLIGAPIGIALLAGIAVPSILIGIPVWVGRKLLTRYKAASKRKRNISVGVGVAASILLAPILAGLAIAVGVPILLFYVYGIVPVSLIRAGCANVSDGDHIVDDNSSTYRTKYKVESTCAERTSKNGDTITEDKGLTTNSKDSHKNQKAHTATTQ</sequence>
<dbReference type="GO" id="GO:0016567">
    <property type="term" value="P:protein ubiquitination"/>
    <property type="evidence" value="ECO:0007669"/>
    <property type="project" value="InterPro"/>
</dbReference>
<keyword evidence="11" id="KW-0862">Zinc</keyword>
<evidence type="ECO:0000256" key="3">
    <source>
        <dbReference type="ARBA" id="ARBA00004906"/>
    </source>
</evidence>
<evidence type="ECO:0000256" key="13">
    <source>
        <dbReference type="ARBA" id="ARBA00023136"/>
    </source>
</evidence>
<evidence type="ECO:0000256" key="6">
    <source>
        <dbReference type="ARBA" id="ARBA00022692"/>
    </source>
</evidence>
<dbReference type="RefSeq" id="XP_030379942.1">
    <property type="nucleotide sequence ID" value="XM_030524082.1"/>
</dbReference>
<keyword evidence="20" id="KW-1185">Reference proteome</keyword>
<evidence type="ECO:0000313" key="21">
    <source>
        <dbReference type="RefSeq" id="XP_030379942.1"/>
    </source>
</evidence>
<organism evidence="20 21">
    <name type="scientific">Drosophila lebanonensis</name>
    <name type="common">Fruit fly</name>
    <name type="synonym">Scaptodrosophila lebanonensis</name>
    <dbReference type="NCBI Taxonomy" id="7225"/>
    <lineage>
        <taxon>Eukaryota</taxon>
        <taxon>Metazoa</taxon>
        <taxon>Ecdysozoa</taxon>
        <taxon>Arthropoda</taxon>
        <taxon>Hexapoda</taxon>
        <taxon>Insecta</taxon>
        <taxon>Pterygota</taxon>
        <taxon>Neoptera</taxon>
        <taxon>Endopterygota</taxon>
        <taxon>Diptera</taxon>
        <taxon>Brachycera</taxon>
        <taxon>Muscomorpha</taxon>
        <taxon>Ephydroidea</taxon>
        <taxon>Drosophilidae</taxon>
        <taxon>Scaptodrosophila</taxon>
    </lineage>
</organism>
<comment type="pathway">
    <text evidence="3">Protein modification; protein ubiquitination.</text>
</comment>
<evidence type="ECO:0000256" key="7">
    <source>
        <dbReference type="ARBA" id="ARBA00022723"/>
    </source>
</evidence>
<evidence type="ECO:0000256" key="8">
    <source>
        <dbReference type="ARBA" id="ARBA00022737"/>
    </source>
</evidence>
<comment type="catalytic activity">
    <reaction evidence="1">
        <text>[E2 ubiquitin-conjugating enzyme]-S-ubiquitinyl-L-cysteine + [acceptor protein]-L-lysine = [E2 ubiquitin-conjugating enzyme]-L-cysteine + [acceptor protein]-N(6)-ubiquitinyl-L-lysine.</text>
        <dbReference type="EC" id="2.3.2.31"/>
    </reaction>
</comment>
<evidence type="ECO:0000256" key="15">
    <source>
        <dbReference type="PROSITE-ProRule" id="PRU00175"/>
    </source>
</evidence>
<dbReference type="GO" id="GO:0008270">
    <property type="term" value="F:zinc ion binding"/>
    <property type="evidence" value="ECO:0007669"/>
    <property type="project" value="UniProtKB-KW"/>
</dbReference>
<reference evidence="21" key="1">
    <citation type="submission" date="2025-08" db="UniProtKB">
        <authorList>
            <consortium name="RefSeq"/>
        </authorList>
    </citation>
    <scope>IDENTIFICATION</scope>
    <source>
        <strain evidence="21">11010-0011.00</strain>
        <tissue evidence="21">Whole body</tissue>
    </source>
</reference>
<dbReference type="GeneID" id="115628102"/>
<evidence type="ECO:0000259" key="18">
    <source>
        <dbReference type="PROSITE" id="PS50089"/>
    </source>
</evidence>
<dbReference type="InterPro" id="IPR013083">
    <property type="entry name" value="Znf_RING/FYVE/PHD"/>
</dbReference>
<dbReference type="PROSITE" id="PS51873">
    <property type="entry name" value="TRIAD"/>
    <property type="match status" value="1"/>
</dbReference>
<keyword evidence="13 17" id="KW-0472">Membrane</keyword>
<dbReference type="Pfam" id="PF01485">
    <property type="entry name" value="IBR"/>
    <property type="match status" value="1"/>
</dbReference>
<feature type="transmembrane region" description="Helical" evidence="17">
    <location>
        <begin position="351"/>
        <end position="382"/>
    </location>
</feature>
<dbReference type="Gene3D" id="2.20.25.20">
    <property type="match status" value="1"/>
</dbReference>
<evidence type="ECO:0000256" key="1">
    <source>
        <dbReference type="ARBA" id="ARBA00001798"/>
    </source>
</evidence>
<dbReference type="Pfam" id="PF22191">
    <property type="entry name" value="IBR_1"/>
    <property type="match status" value="1"/>
</dbReference>
<dbReference type="Gene3D" id="1.20.120.1750">
    <property type="match status" value="1"/>
</dbReference>
<evidence type="ECO:0000256" key="9">
    <source>
        <dbReference type="ARBA" id="ARBA00022771"/>
    </source>
</evidence>
<evidence type="ECO:0000256" key="12">
    <source>
        <dbReference type="ARBA" id="ARBA00022989"/>
    </source>
</evidence>
<comment type="similarity">
    <text evidence="14">Belongs to the RBR family. RNF19 subfamily.</text>
</comment>
<keyword evidence="8" id="KW-0677">Repeat</keyword>
<accession>A0A6J2TYH4</accession>
<evidence type="ECO:0000256" key="2">
    <source>
        <dbReference type="ARBA" id="ARBA00004141"/>
    </source>
</evidence>
<evidence type="ECO:0000256" key="11">
    <source>
        <dbReference type="ARBA" id="ARBA00022833"/>
    </source>
</evidence>
<dbReference type="PANTHER" id="PTHR11685">
    <property type="entry name" value="RBR FAMILY RING FINGER AND IBR DOMAIN-CONTAINING"/>
    <property type="match status" value="1"/>
</dbReference>
<feature type="domain" description="RING-type" evidence="19">
    <location>
        <begin position="76"/>
        <end position="288"/>
    </location>
</feature>
<evidence type="ECO:0000256" key="17">
    <source>
        <dbReference type="SAM" id="Phobius"/>
    </source>
</evidence>
<dbReference type="SMART" id="SM00647">
    <property type="entry name" value="IBR"/>
    <property type="match status" value="2"/>
</dbReference>
<feature type="region of interest" description="Disordered" evidence="16">
    <location>
        <begin position="424"/>
        <end position="457"/>
    </location>
</feature>
<evidence type="ECO:0000256" key="4">
    <source>
        <dbReference type="ARBA" id="ARBA00012251"/>
    </source>
</evidence>
<feature type="compositionally biased region" description="Basic and acidic residues" evidence="16">
    <location>
        <begin position="433"/>
        <end position="447"/>
    </location>
</feature>
<comment type="subcellular location">
    <subcellularLocation>
        <location evidence="2">Membrane</location>
        <topology evidence="2">Multi-pass membrane protein</topology>
    </subcellularLocation>
</comment>
<dbReference type="FunFam" id="1.20.120.1750:FF:000001">
    <property type="entry name" value="RBR-type E3 ubiquitin transferase"/>
    <property type="match status" value="1"/>
</dbReference>
<dbReference type="EC" id="2.3.2.31" evidence="4"/>
<evidence type="ECO:0000256" key="10">
    <source>
        <dbReference type="ARBA" id="ARBA00022786"/>
    </source>
</evidence>
<evidence type="ECO:0000256" key="14">
    <source>
        <dbReference type="ARBA" id="ARBA00061087"/>
    </source>
</evidence>
<evidence type="ECO:0000256" key="16">
    <source>
        <dbReference type="SAM" id="MobiDB-lite"/>
    </source>
</evidence>
<keyword evidence="12 17" id="KW-1133">Transmembrane helix</keyword>
<gene>
    <name evidence="21" type="primary">LOC115628102</name>
</gene>
<evidence type="ECO:0000313" key="20">
    <source>
        <dbReference type="Proteomes" id="UP000504634"/>
    </source>
</evidence>
<evidence type="ECO:0000259" key="19">
    <source>
        <dbReference type="PROSITE" id="PS51873"/>
    </source>
</evidence>
<dbReference type="GO" id="GO:0061630">
    <property type="term" value="F:ubiquitin protein ligase activity"/>
    <property type="evidence" value="ECO:0007669"/>
    <property type="project" value="UniProtKB-EC"/>
</dbReference>
<dbReference type="OrthoDB" id="1431934at2759"/>